<keyword evidence="6" id="KW-0433">Leucine-rich repeat</keyword>
<dbReference type="Gramene" id="CDP11829">
    <property type="protein sequence ID" value="CDP11829"/>
    <property type="gene ID" value="GSCOC_T00035090001"/>
</dbReference>
<dbReference type="GO" id="GO:0005524">
    <property type="term" value="F:ATP binding"/>
    <property type="evidence" value="ECO:0007669"/>
    <property type="project" value="UniProtKB-KW"/>
</dbReference>
<evidence type="ECO:0000313" key="16">
    <source>
        <dbReference type="EMBL" id="CDP11829.1"/>
    </source>
</evidence>
<name>A0A068UU99_COFCA</name>
<dbReference type="InterPro" id="IPR036388">
    <property type="entry name" value="WH-like_DNA-bd_sf"/>
</dbReference>
<dbReference type="Gene3D" id="3.40.50.300">
    <property type="entry name" value="P-loop containing nucleotide triphosphate hydrolases"/>
    <property type="match status" value="1"/>
</dbReference>
<dbReference type="Pfam" id="PF23559">
    <property type="entry name" value="WHD_DRP"/>
    <property type="match status" value="1"/>
</dbReference>
<dbReference type="GO" id="GO:0009626">
    <property type="term" value="P:plant-type hypersensitive response"/>
    <property type="evidence" value="ECO:0007669"/>
    <property type="project" value="UniProtKB-KW"/>
</dbReference>
<keyword evidence="7" id="KW-0381">Hypersensitive response</keyword>
<evidence type="ECO:0000313" key="17">
    <source>
        <dbReference type="Proteomes" id="UP000295252"/>
    </source>
</evidence>
<organism evidence="16 17">
    <name type="scientific">Coffea canephora</name>
    <name type="common">Robusta coffee</name>
    <dbReference type="NCBI Taxonomy" id="49390"/>
    <lineage>
        <taxon>Eukaryota</taxon>
        <taxon>Viridiplantae</taxon>
        <taxon>Streptophyta</taxon>
        <taxon>Embryophyta</taxon>
        <taxon>Tracheophyta</taxon>
        <taxon>Spermatophyta</taxon>
        <taxon>Magnoliopsida</taxon>
        <taxon>eudicotyledons</taxon>
        <taxon>Gunneridae</taxon>
        <taxon>Pentapetalae</taxon>
        <taxon>asterids</taxon>
        <taxon>lamiids</taxon>
        <taxon>Gentianales</taxon>
        <taxon>Rubiaceae</taxon>
        <taxon>Ixoroideae</taxon>
        <taxon>Gardenieae complex</taxon>
        <taxon>Bertiereae - Coffeeae clade</taxon>
        <taxon>Coffeeae</taxon>
        <taxon>Coffea</taxon>
    </lineage>
</organism>
<evidence type="ECO:0000256" key="5">
    <source>
        <dbReference type="ARBA" id="ARBA00022490"/>
    </source>
</evidence>
<evidence type="ECO:0000256" key="9">
    <source>
        <dbReference type="ARBA" id="ARBA00022741"/>
    </source>
</evidence>
<dbReference type="Proteomes" id="UP000295252">
    <property type="component" value="Chromosome VII"/>
</dbReference>
<keyword evidence="8" id="KW-0677">Repeat</keyword>
<evidence type="ECO:0000256" key="12">
    <source>
        <dbReference type="ARBA" id="ARBA00023054"/>
    </source>
</evidence>
<evidence type="ECO:0000256" key="8">
    <source>
        <dbReference type="ARBA" id="ARBA00022737"/>
    </source>
</evidence>
<dbReference type="InterPro" id="IPR044974">
    <property type="entry name" value="Disease_R_plants"/>
</dbReference>
<comment type="function">
    <text evidence="1">Confers resistance to late blight (Phytophthora infestans) races carrying the avirulence gene Avr1. Resistance proteins guard the plant against pathogens that contain an appropriate avirulence protein via an indirect interaction with this avirulence protein. That triggers a defense system including the hypersensitive response, which restricts the pathogen growth.</text>
</comment>
<dbReference type="InterPro" id="IPR032675">
    <property type="entry name" value="LRR_dom_sf"/>
</dbReference>
<comment type="similarity">
    <text evidence="4">Belongs to the disease resistance NB-LRR family.</text>
</comment>
<evidence type="ECO:0000259" key="13">
    <source>
        <dbReference type="Pfam" id="PF00931"/>
    </source>
</evidence>
<keyword evidence="10" id="KW-0611">Plant defense</keyword>
<dbReference type="Gene3D" id="3.80.10.10">
    <property type="entry name" value="Ribonuclease Inhibitor"/>
    <property type="match status" value="2"/>
</dbReference>
<dbReference type="InterPro" id="IPR021929">
    <property type="entry name" value="R1A-like_N"/>
</dbReference>
<keyword evidence="9" id="KW-0547">Nucleotide-binding</keyword>
<evidence type="ECO:0000256" key="10">
    <source>
        <dbReference type="ARBA" id="ARBA00022821"/>
    </source>
</evidence>
<evidence type="ECO:0000256" key="4">
    <source>
        <dbReference type="ARBA" id="ARBA00008894"/>
    </source>
</evidence>
<dbReference type="FunFam" id="3.40.50.300:FF:001091">
    <property type="entry name" value="Probable disease resistance protein At1g61300"/>
    <property type="match status" value="1"/>
</dbReference>
<dbReference type="FunFam" id="1.10.10.10:FF:000322">
    <property type="entry name" value="Probable disease resistance protein At1g63360"/>
    <property type="match status" value="1"/>
</dbReference>
<evidence type="ECO:0000256" key="6">
    <source>
        <dbReference type="ARBA" id="ARBA00022614"/>
    </source>
</evidence>
<dbReference type="Gene3D" id="1.10.8.430">
    <property type="entry name" value="Helical domain of apoptotic protease-activating factors"/>
    <property type="match status" value="1"/>
</dbReference>
<dbReference type="Gene3D" id="1.10.10.10">
    <property type="entry name" value="Winged helix-like DNA-binding domain superfamily/Winged helix DNA-binding domain"/>
    <property type="match status" value="1"/>
</dbReference>
<dbReference type="InterPro" id="IPR002182">
    <property type="entry name" value="NB-ARC"/>
</dbReference>
<evidence type="ECO:0000256" key="11">
    <source>
        <dbReference type="ARBA" id="ARBA00022840"/>
    </source>
</evidence>
<evidence type="ECO:0000259" key="14">
    <source>
        <dbReference type="Pfam" id="PF12061"/>
    </source>
</evidence>
<dbReference type="PRINTS" id="PR00364">
    <property type="entry name" value="DISEASERSIST"/>
</dbReference>
<dbReference type="PANTHER" id="PTHR23155">
    <property type="entry name" value="DISEASE RESISTANCE PROTEIN RP"/>
    <property type="match status" value="1"/>
</dbReference>
<dbReference type="InterPro" id="IPR027417">
    <property type="entry name" value="P-loop_NTPase"/>
</dbReference>
<dbReference type="AlphaFoldDB" id="A0A068UU99"/>
<feature type="domain" description="NB-ARC" evidence="13">
    <location>
        <begin position="533"/>
        <end position="704"/>
    </location>
</feature>
<comment type="subcellular location">
    <subcellularLocation>
        <location evidence="3">Cytoplasm</location>
    </subcellularLocation>
    <subcellularLocation>
        <location evidence="2">Membrane</location>
        <topology evidence="2">Peripheral membrane protein</topology>
    </subcellularLocation>
</comment>
<feature type="domain" description="Disease resistance protein winged helix" evidence="15">
    <location>
        <begin position="787"/>
        <end position="856"/>
    </location>
</feature>
<keyword evidence="5" id="KW-0963">Cytoplasm</keyword>
<dbReference type="InterPro" id="IPR038005">
    <property type="entry name" value="RX-like_CC"/>
</dbReference>
<gene>
    <name evidence="16" type="ORF">GSCOC_T00035090001</name>
</gene>
<dbReference type="Pfam" id="PF00931">
    <property type="entry name" value="NB-ARC"/>
    <property type="match status" value="1"/>
</dbReference>
<dbReference type="CDD" id="cd14798">
    <property type="entry name" value="RX-CC_like"/>
    <property type="match status" value="1"/>
</dbReference>
<dbReference type="GO" id="GO:0016020">
    <property type="term" value="C:membrane"/>
    <property type="evidence" value="ECO:0007669"/>
    <property type="project" value="UniProtKB-SubCell"/>
</dbReference>
<sequence>MASSCLTSISAVFKDLQFLKNSCPKSPEWMVELFRLTDLEAHLRICRTFLLCVRKWGDDGDAVLGALVVTMKDAISKQGRLIFNTYNFTVGYTYRIRDLGVVPSGLRSFHPDIKEWYLVSSDRSSRQSSNSQVKKDDLMEIMDSLRENLNDIVYSMHLYNSFREQAEALEEMLTFLKNFICFVTLHGVEDMQLGPLLSQVEFVAVNAASLSFAWFCKESMSIKDDTSDLLQKIIYAEPQVHKTCVQALIASKLSRQSYAETDEHVLRGFINSLIFYLWEIIKTRACLMISLKDQLRLLFEGLISFRTILKENPDKFDEKMRYLIRLVLCDAGLVAFSLSLSAEKDGVLKDMDLVSYQDFLERLKVIKATVAETCPETSSSNFPRTNELGFIAFLQNYMMELTSSEAGSVALVNYPIQTIQEELIFLHPFLEKIVELRHEDEELQAFWDRVVEVAYKAEFLIDSLLVGDVLDSSSISFDSIVEELKIIKAVAMKIFESNRLDLKVKEVTKSLNHMRPQSSKPIISDVVVGLEDEATLIINRLTRGSSQLQIIPIVGMPGLGKTTLAKKVYNDSSVMSHFYARAWCTVSQTYYKKNLLLQILTSIHTKLHDKFVEMSEEDLAAEVRRGLLRTKYLIVLDDIWDTEAWNALEASFPDNRNGSRVIMTSRNRDLAAPRGELDEGPHFLRPLTPDESWDLLSKRLFPGKDLPPPELCELRMQIVEMCQGLPLTIVILAGILANEDQYSWKRVVEGLNSSMLSSTEQCTAALELSYNNLPDYLKPCFLYFGAFPEDHEHTTERLNWLWVAEGFAQKTQFKSAEDVANDHMMALINRSLVMVSKQRSIGGVKTCRVHDLLYEFCVRKGRQEKFVQLVSGYDELYTISVPHNLRRLCINSNPGHFCKSRLFAPTIRSLLFFNNHESYQPTVTDIPFLVAIKLVKVLDLSQLNLGSTFPRELELLVHLRYLAVVGDLESIASSMSNLLNLETLILETFDSAVSLPDSIWNLKKLRHLVLKGDCLDEYCELQLPTYNLENAEHLCDLNTLSRVMLPSWDTIDKMFRKFPNIHKLKCSFYEANDSRDSADKVLALDFLSGLESLTLKFINHTGVQCQFEFQFPLTIRKLTLSGFLFPWSKISEIQNLPNLAVLKLLDGAFQGKIWNMEEEEEGFPKVSFLKIASLDIVNWTASEYMDCFPTLRKLVLADCHFLEEIPSGLGSSTLETIEASDCPFSASFIQPLQEEQMDMGNTDLKIHISSSKMNY</sequence>
<dbReference type="GO" id="GO:0005737">
    <property type="term" value="C:cytoplasm"/>
    <property type="evidence" value="ECO:0007669"/>
    <property type="project" value="UniProtKB-SubCell"/>
</dbReference>
<evidence type="ECO:0000256" key="7">
    <source>
        <dbReference type="ARBA" id="ARBA00022667"/>
    </source>
</evidence>
<reference evidence="17" key="1">
    <citation type="journal article" date="2014" name="Science">
        <title>The coffee genome provides insight into the convergent evolution of caffeine biosynthesis.</title>
        <authorList>
            <person name="Denoeud F."/>
            <person name="Carretero-Paulet L."/>
            <person name="Dereeper A."/>
            <person name="Droc G."/>
            <person name="Guyot R."/>
            <person name="Pietrella M."/>
            <person name="Zheng C."/>
            <person name="Alberti A."/>
            <person name="Anthony F."/>
            <person name="Aprea G."/>
            <person name="Aury J.M."/>
            <person name="Bento P."/>
            <person name="Bernard M."/>
            <person name="Bocs S."/>
            <person name="Campa C."/>
            <person name="Cenci A."/>
            <person name="Combes M.C."/>
            <person name="Crouzillat D."/>
            <person name="Da Silva C."/>
            <person name="Daddiego L."/>
            <person name="De Bellis F."/>
            <person name="Dussert S."/>
            <person name="Garsmeur O."/>
            <person name="Gayraud T."/>
            <person name="Guignon V."/>
            <person name="Jahn K."/>
            <person name="Jamilloux V."/>
            <person name="Joet T."/>
            <person name="Labadie K."/>
            <person name="Lan T."/>
            <person name="Leclercq J."/>
            <person name="Lepelley M."/>
            <person name="Leroy T."/>
            <person name="Li L.T."/>
            <person name="Librado P."/>
            <person name="Lopez L."/>
            <person name="Munoz A."/>
            <person name="Noel B."/>
            <person name="Pallavicini A."/>
            <person name="Perrotta G."/>
            <person name="Poncet V."/>
            <person name="Pot D."/>
            <person name="Priyono X."/>
            <person name="Rigoreau M."/>
            <person name="Rouard M."/>
            <person name="Rozas J."/>
            <person name="Tranchant-Dubreuil C."/>
            <person name="VanBuren R."/>
            <person name="Zhang Q."/>
            <person name="Andrade A.C."/>
            <person name="Argout X."/>
            <person name="Bertrand B."/>
            <person name="de Kochko A."/>
            <person name="Graziosi G."/>
            <person name="Henry R.J."/>
            <person name="Jayarama X."/>
            <person name="Ming R."/>
            <person name="Nagai C."/>
            <person name="Rounsley S."/>
            <person name="Sankoff D."/>
            <person name="Giuliano G."/>
            <person name="Albert V.A."/>
            <person name="Wincker P."/>
            <person name="Lashermes P."/>
        </authorList>
    </citation>
    <scope>NUCLEOTIDE SEQUENCE [LARGE SCALE GENOMIC DNA]</scope>
    <source>
        <strain evidence="17">cv. DH200-94</strain>
    </source>
</reference>
<feature type="domain" description="Late blight resistance protein R1A-like N-terminal" evidence="14">
    <location>
        <begin position="113"/>
        <end position="370"/>
    </location>
</feature>
<dbReference type="Gene3D" id="1.20.5.4130">
    <property type="match status" value="1"/>
</dbReference>
<evidence type="ECO:0000256" key="1">
    <source>
        <dbReference type="ARBA" id="ARBA00002074"/>
    </source>
</evidence>
<proteinExistence type="inferred from homology"/>
<keyword evidence="12" id="KW-0175">Coiled coil</keyword>
<keyword evidence="11" id="KW-0067">ATP-binding</keyword>
<dbReference type="EMBL" id="HG739144">
    <property type="protein sequence ID" value="CDP11829.1"/>
    <property type="molecule type" value="Genomic_DNA"/>
</dbReference>
<dbReference type="GO" id="GO:0043531">
    <property type="term" value="F:ADP binding"/>
    <property type="evidence" value="ECO:0007669"/>
    <property type="project" value="InterPro"/>
</dbReference>
<dbReference type="PANTHER" id="PTHR23155:SF1152">
    <property type="entry name" value="AAA+ ATPASE DOMAIN-CONTAINING PROTEIN"/>
    <property type="match status" value="1"/>
</dbReference>
<dbReference type="InterPro" id="IPR042197">
    <property type="entry name" value="Apaf_helical"/>
</dbReference>
<evidence type="ECO:0000259" key="15">
    <source>
        <dbReference type="Pfam" id="PF23559"/>
    </source>
</evidence>
<dbReference type="InParanoid" id="A0A068UU99"/>
<dbReference type="OrthoDB" id="1478287at2759"/>
<keyword evidence="17" id="KW-1185">Reference proteome</keyword>
<dbReference type="SUPFAM" id="SSF52540">
    <property type="entry name" value="P-loop containing nucleoside triphosphate hydrolases"/>
    <property type="match status" value="1"/>
</dbReference>
<dbReference type="GO" id="GO:0051607">
    <property type="term" value="P:defense response to virus"/>
    <property type="evidence" value="ECO:0007669"/>
    <property type="project" value="UniProtKB-ARBA"/>
</dbReference>
<evidence type="ECO:0000256" key="2">
    <source>
        <dbReference type="ARBA" id="ARBA00004170"/>
    </source>
</evidence>
<accession>A0A068UU99</accession>
<evidence type="ECO:0000256" key="3">
    <source>
        <dbReference type="ARBA" id="ARBA00004496"/>
    </source>
</evidence>
<dbReference type="PhylomeDB" id="A0A068UU99"/>
<protein>
    <submittedName>
        <fullName evidence="16">Uncharacterized protein</fullName>
    </submittedName>
</protein>
<dbReference type="SUPFAM" id="SSF52058">
    <property type="entry name" value="L domain-like"/>
    <property type="match status" value="1"/>
</dbReference>
<dbReference type="InterPro" id="IPR058922">
    <property type="entry name" value="WHD_DRP"/>
</dbReference>
<dbReference type="Pfam" id="PF12061">
    <property type="entry name" value="NB-LRR"/>
    <property type="match status" value="1"/>
</dbReference>